<proteinExistence type="predicted"/>
<evidence type="ECO:0000313" key="1">
    <source>
        <dbReference type="EMBL" id="DAE21365.1"/>
    </source>
</evidence>
<name>A0A8S5QRK8_9CAUD</name>
<organism evidence="1">
    <name type="scientific">Siphoviridae sp. ctE6L85</name>
    <dbReference type="NCBI Taxonomy" id="2826202"/>
    <lineage>
        <taxon>Viruses</taxon>
        <taxon>Duplodnaviria</taxon>
        <taxon>Heunggongvirae</taxon>
        <taxon>Uroviricota</taxon>
        <taxon>Caudoviricetes</taxon>
    </lineage>
</organism>
<protein>
    <submittedName>
        <fullName evidence="1">Uncharacterized protein</fullName>
    </submittedName>
</protein>
<accession>A0A8S5QRK8</accession>
<reference evidence="1" key="1">
    <citation type="journal article" date="2021" name="Proc. Natl. Acad. Sci. U.S.A.">
        <title>A Catalog of Tens of Thousands of Viruses from Human Metagenomes Reveals Hidden Associations with Chronic Diseases.</title>
        <authorList>
            <person name="Tisza M.J."/>
            <person name="Buck C.B."/>
        </authorList>
    </citation>
    <scope>NUCLEOTIDE SEQUENCE</scope>
    <source>
        <strain evidence="1">CtE6L85</strain>
    </source>
</reference>
<sequence>MVDDFTYDCWQKKQLAQQARHRKRGSKSRKCFLPSDNLTKKQWKERNGKTLSINLNQPTSWEIFKEVSKPTQEEYLNHLLAIYGANATSLAAMFHVQPLTIRRFIQANGLAVKFPVGHSMNAEQREAWGQFLKGEVKPAPVPVQSVASHTSAPDKDEIMSMKKVSLSFSGKINASMIVNSLLQILGENASGDVEITCQLCS</sequence>
<dbReference type="EMBL" id="BK015711">
    <property type="protein sequence ID" value="DAE21365.1"/>
    <property type="molecule type" value="Genomic_DNA"/>
</dbReference>